<keyword evidence="2" id="KW-1185">Reference proteome</keyword>
<accession>A0A176Z5Q1</accession>
<organism evidence="1 2">
    <name type="scientific">Bradyrhizobium neotropicale</name>
    <dbReference type="NCBI Taxonomy" id="1497615"/>
    <lineage>
        <taxon>Bacteria</taxon>
        <taxon>Pseudomonadati</taxon>
        <taxon>Pseudomonadota</taxon>
        <taxon>Alphaproteobacteria</taxon>
        <taxon>Hyphomicrobiales</taxon>
        <taxon>Nitrobacteraceae</taxon>
        <taxon>Bradyrhizobium</taxon>
    </lineage>
</organism>
<gene>
    <name evidence="1" type="ORF">AXW67_14460</name>
</gene>
<reference evidence="1 2" key="1">
    <citation type="submission" date="2016-02" db="EMBL/GenBank/DDBJ databases">
        <title>Draft genome sequence of the strain BR 10247T Bradyrhizobium neotropicale isolated from nodules of Centrolobium paraense.</title>
        <authorList>
            <person name="Simoes-Araujo J.L."/>
            <person name="Barauna A.C."/>
            <person name="Silva K."/>
            <person name="Zilli J.E."/>
        </authorList>
    </citation>
    <scope>NUCLEOTIDE SEQUENCE [LARGE SCALE GENOMIC DNA]</scope>
    <source>
        <strain evidence="1 2">BR 10247</strain>
    </source>
</reference>
<evidence type="ECO:0000313" key="2">
    <source>
        <dbReference type="Proteomes" id="UP000077173"/>
    </source>
</evidence>
<protein>
    <submittedName>
        <fullName evidence="1">Uncharacterized protein</fullName>
    </submittedName>
</protein>
<dbReference type="EMBL" id="LSEF01000059">
    <property type="protein sequence ID" value="OAF16008.1"/>
    <property type="molecule type" value="Genomic_DNA"/>
</dbReference>
<name>A0A176Z5Q1_9BRAD</name>
<sequence>MAASVFAARASSGNARICLRSLGDLVALGQGVLAGIPIPLCRPRCSSAQMPHGLSMSSPETDEPGFEQSASSLIWIKVECASIQRIERGWPGPFHP</sequence>
<proteinExistence type="predicted"/>
<comment type="caution">
    <text evidence="1">The sequence shown here is derived from an EMBL/GenBank/DDBJ whole genome shotgun (WGS) entry which is preliminary data.</text>
</comment>
<evidence type="ECO:0000313" key="1">
    <source>
        <dbReference type="EMBL" id="OAF16008.1"/>
    </source>
</evidence>
<dbReference type="Proteomes" id="UP000077173">
    <property type="component" value="Unassembled WGS sequence"/>
</dbReference>
<dbReference type="AlphaFoldDB" id="A0A176Z5Q1"/>